<organism evidence="6 7">
    <name type="scientific">Streptococcus gallolyticus</name>
    <dbReference type="NCBI Taxonomy" id="315405"/>
    <lineage>
        <taxon>Bacteria</taxon>
        <taxon>Bacillati</taxon>
        <taxon>Bacillota</taxon>
        <taxon>Bacilli</taxon>
        <taxon>Lactobacillales</taxon>
        <taxon>Streptococcaceae</taxon>
        <taxon>Streptococcus</taxon>
    </lineage>
</organism>
<evidence type="ECO:0000313" key="6">
    <source>
        <dbReference type="EMBL" id="KXT73011.1"/>
    </source>
</evidence>
<sequence length="117" mass="13316">MERHADLPDVVLAPAEHHYQYDDDYQIAGFRFHVRQTPGHSCGSVSLVFPDDELVLTGDALFRETIGRTDLPTGNSEQLLNSIKTELFSLPNHFMVYPGHGRETTIAHEKNFNPYFN</sequence>
<accession>A0A139NB68</accession>
<keyword evidence="3 6" id="KW-0378">Hydrolase</keyword>
<dbReference type="EMBL" id="LQOF01000031">
    <property type="protein sequence ID" value="KXT73011.1"/>
    <property type="molecule type" value="Genomic_DNA"/>
</dbReference>
<dbReference type="Gene3D" id="3.60.15.10">
    <property type="entry name" value="Ribonuclease Z/Hydroxyacylglutathione hydrolase-like"/>
    <property type="match status" value="1"/>
</dbReference>
<dbReference type="GO" id="GO:0046872">
    <property type="term" value="F:metal ion binding"/>
    <property type="evidence" value="ECO:0007669"/>
    <property type="project" value="UniProtKB-KW"/>
</dbReference>
<evidence type="ECO:0000256" key="1">
    <source>
        <dbReference type="ARBA" id="ARBA00001947"/>
    </source>
</evidence>
<evidence type="ECO:0000256" key="4">
    <source>
        <dbReference type="ARBA" id="ARBA00022833"/>
    </source>
</evidence>
<reference evidence="6 7" key="1">
    <citation type="submission" date="2016-01" db="EMBL/GenBank/DDBJ databases">
        <title>Highly variable Streptococcus oralis are common among viridans streptococci isolated from primates.</title>
        <authorList>
            <person name="Denapaite D."/>
            <person name="Rieger M."/>
            <person name="Koendgen S."/>
            <person name="Brueckner R."/>
            <person name="Ochigava I."/>
            <person name="Kappeler P."/>
            <person name="Maetz-Rensing K."/>
            <person name="Leendertz F."/>
            <person name="Hakenbeck R."/>
        </authorList>
    </citation>
    <scope>NUCLEOTIDE SEQUENCE [LARGE SCALE GENOMIC DNA]</scope>
    <source>
        <strain evidence="6 7">DD02</strain>
    </source>
</reference>
<dbReference type="InterPro" id="IPR036866">
    <property type="entry name" value="RibonucZ/Hydroxyglut_hydro"/>
</dbReference>
<proteinExistence type="predicted"/>
<dbReference type="PANTHER" id="PTHR46233">
    <property type="entry name" value="HYDROXYACYLGLUTATHIONE HYDROLASE GLOC"/>
    <property type="match status" value="1"/>
</dbReference>
<dbReference type="InterPro" id="IPR001279">
    <property type="entry name" value="Metallo-B-lactamas"/>
</dbReference>
<comment type="cofactor">
    <cofactor evidence="1">
        <name>Zn(2+)</name>
        <dbReference type="ChEBI" id="CHEBI:29105"/>
    </cofactor>
</comment>
<name>A0A139NB68_9STRE</name>
<dbReference type="PATRIC" id="fig|315405.11.peg.424"/>
<evidence type="ECO:0000256" key="2">
    <source>
        <dbReference type="ARBA" id="ARBA00022723"/>
    </source>
</evidence>
<keyword evidence="2" id="KW-0479">Metal-binding</keyword>
<gene>
    <name evidence="6" type="ORF">SGADD02_00390</name>
</gene>
<dbReference type="SUPFAM" id="SSF56281">
    <property type="entry name" value="Metallo-hydrolase/oxidoreductase"/>
    <property type="match status" value="1"/>
</dbReference>
<dbReference type="EC" id="3.1.2.6" evidence="6"/>
<dbReference type="GO" id="GO:0004416">
    <property type="term" value="F:hydroxyacylglutathione hydrolase activity"/>
    <property type="evidence" value="ECO:0007669"/>
    <property type="project" value="UniProtKB-EC"/>
</dbReference>
<dbReference type="Pfam" id="PF00753">
    <property type="entry name" value="Lactamase_B"/>
    <property type="match status" value="1"/>
</dbReference>
<dbReference type="InterPro" id="IPR051453">
    <property type="entry name" value="MBL_Glyoxalase_II"/>
</dbReference>
<evidence type="ECO:0000256" key="3">
    <source>
        <dbReference type="ARBA" id="ARBA00022801"/>
    </source>
</evidence>
<dbReference type="CDD" id="cd06262">
    <property type="entry name" value="metallo-hydrolase-like_MBL-fold"/>
    <property type="match status" value="1"/>
</dbReference>
<comment type="caution">
    <text evidence="6">The sequence shown here is derived from an EMBL/GenBank/DDBJ whole genome shotgun (WGS) entry which is preliminary data.</text>
</comment>
<protein>
    <submittedName>
        <fullName evidence="6">Hydroxyacylglutathione hydrolase</fullName>
        <ecNumber evidence="6">3.1.2.6</ecNumber>
    </submittedName>
</protein>
<dbReference type="Proteomes" id="UP000070198">
    <property type="component" value="Unassembled WGS sequence"/>
</dbReference>
<feature type="domain" description="Metallo-beta-lactamase" evidence="5">
    <location>
        <begin position="22"/>
        <end position="100"/>
    </location>
</feature>
<dbReference type="AlphaFoldDB" id="A0A139NB68"/>
<keyword evidence="4" id="KW-0862">Zinc</keyword>
<evidence type="ECO:0000313" key="7">
    <source>
        <dbReference type="Proteomes" id="UP000070198"/>
    </source>
</evidence>
<dbReference type="PANTHER" id="PTHR46233:SF3">
    <property type="entry name" value="HYDROXYACYLGLUTATHIONE HYDROLASE GLOC"/>
    <property type="match status" value="1"/>
</dbReference>
<evidence type="ECO:0000259" key="5">
    <source>
        <dbReference type="Pfam" id="PF00753"/>
    </source>
</evidence>